<evidence type="ECO:0000259" key="1">
    <source>
        <dbReference type="PROSITE" id="PS50878"/>
    </source>
</evidence>
<dbReference type="SUPFAM" id="SSF56672">
    <property type="entry name" value="DNA/RNA polymerases"/>
    <property type="match status" value="1"/>
</dbReference>
<accession>A0AAN7NRR0</accession>
<dbReference type="PANTHER" id="PTHR33332">
    <property type="entry name" value="REVERSE TRANSCRIPTASE DOMAIN-CONTAINING PROTEIN"/>
    <property type="match status" value="1"/>
</dbReference>
<comment type="caution">
    <text evidence="2">The sequence shown here is derived from an EMBL/GenBank/DDBJ whole genome shotgun (WGS) entry which is preliminary data.</text>
</comment>
<dbReference type="EMBL" id="JAUNZN010000001">
    <property type="protein sequence ID" value="KAK4832243.1"/>
    <property type="molecule type" value="Genomic_DNA"/>
</dbReference>
<sequence>MKGCGASCLMLEVLPHRHHGDITAWRLSPGNGKWKTEEIAEKPCFLFMESAVLSQEGNQTVFAFEPLEPKPGNSVMFSQPFVKLSTRSSESEEHDCGKSDFPFVDSEIVRDHLRQLNVPKSMGPDGLHPRVLDELADVMAGPLSIIYQGSWESREVPPDWKLANVISIYKKGVMEDPGNYSAVSLTSVPGKMMEKIILDAIERCLKNNAVFRHSQDGFTMGKSCLTSLMSFYEKVTHLVDEEKAVDVVFLDFKKAFDAVPHSILLDKLSNCEMRRYRVRWVKNWLESRAQRVVVNGATSGWGLVTSGVPQGSILGLVLFSICINDLDAGVECTISKFADDTKWEVLLTLLRDEKPCRGI</sequence>
<name>A0AAN7NRR0_MYCAM</name>
<dbReference type="AlphaFoldDB" id="A0AAN7NRR0"/>
<dbReference type="InterPro" id="IPR043502">
    <property type="entry name" value="DNA/RNA_pol_sf"/>
</dbReference>
<organism evidence="2 3">
    <name type="scientific">Mycteria americana</name>
    <name type="common">Wood stork</name>
    <dbReference type="NCBI Taxonomy" id="33587"/>
    <lineage>
        <taxon>Eukaryota</taxon>
        <taxon>Metazoa</taxon>
        <taxon>Chordata</taxon>
        <taxon>Craniata</taxon>
        <taxon>Vertebrata</taxon>
        <taxon>Euteleostomi</taxon>
        <taxon>Archelosauria</taxon>
        <taxon>Archosauria</taxon>
        <taxon>Dinosauria</taxon>
        <taxon>Saurischia</taxon>
        <taxon>Theropoda</taxon>
        <taxon>Coelurosauria</taxon>
        <taxon>Aves</taxon>
        <taxon>Neognathae</taxon>
        <taxon>Neoaves</taxon>
        <taxon>Aequornithes</taxon>
        <taxon>Ciconiiformes</taxon>
        <taxon>Ciconiidae</taxon>
        <taxon>Mycteria</taxon>
    </lineage>
</organism>
<dbReference type="Proteomes" id="UP001333110">
    <property type="component" value="Unassembled WGS sequence"/>
</dbReference>
<reference evidence="2 3" key="1">
    <citation type="journal article" date="2023" name="J. Hered.">
        <title>Chromosome-level genome of the wood stork (Mycteria americana) provides insight into avian chromosome evolution.</title>
        <authorList>
            <person name="Flamio R. Jr."/>
            <person name="Ramstad K.M."/>
        </authorList>
    </citation>
    <scope>NUCLEOTIDE SEQUENCE [LARGE SCALE GENOMIC DNA]</scope>
    <source>
        <strain evidence="2">JAX WOST 10</strain>
    </source>
</reference>
<dbReference type="PROSITE" id="PS50878">
    <property type="entry name" value="RT_POL"/>
    <property type="match status" value="1"/>
</dbReference>
<proteinExistence type="predicted"/>
<dbReference type="InterPro" id="IPR000477">
    <property type="entry name" value="RT_dom"/>
</dbReference>
<evidence type="ECO:0000313" key="3">
    <source>
        <dbReference type="Proteomes" id="UP001333110"/>
    </source>
</evidence>
<dbReference type="CDD" id="cd01650">
    <property type="entry name" value="RT_nLTR_like"/>
    <property type="match status" value="1"/>
</dbReference>
<evidence type="ECO:0000313" key="2">
    <source>
        <dbReference type="EMBL" id="KAK4832243.1"/>
    </source>
</evidence>
<keyword evidence="3" id="KW-1185">Reference proteome</keyword>
<gene>
    <name evidence="2" type="ORF">QYF61_021168</name>
</gene>
<dbReference type="Pfam" id="PF00078">
    <property type="entry name" value="RVT_1"/>
    <property type="match status" value="1"/>
</dbReference>
<feature type="domain" description="Reverse transcriptase" evidence="1">
    <location>
        <begin position="149"/>
        <end position="359"/>
    </location>
</feature>
<protein>
    <recommendedName>
        <fullName evidence="1">Reverse transcriptase domain-containing protein</fullName>
    </recommendedName>
</protein>